<dbReference type="Gene3D" id="3.40.50.1000">
    <property type="entry name" value="HAD superfamily/HAD-like"/>
    <property type="match status" value="1"/>
</dbReference>
<evidence type="ECO:0000256" key="4">
    <source>
        <dbReference type="ARBA" id="ARBA00013078"/>
    </source>
</evidence>
<dbReference type="SFLD" id="SFLDG01129">
    <property type="entry name" value="C1.5:_HAD__Beta-PGM__Phosphata"/>
    <property type="match status" value="1"/>
</dbReference>
<protein>
    <recommendedName>
        <fullName evidence="4">phosphoglycolate phosphatase</fullName>
        <ecNumber evidence="4">3.1.3.18</ecNumber>
    </recommendedName>
</protein>
<dbReference type="GO" id="GO:0008967">
    <property type="term" value="F:phosphoglycolate phosphatase activity"/>
    <property type="evidence" value="ECO:0007669"/>
    <property type="project" value="UniProtKB-EC"/>
</dbReference>
<keyword evidence="8" id="KW-1185">Reference proteome</keyword>
<dbReference type="SUPFAM" id="SSF56784">
    <property type="entry name" value="HAD-like"/>
    <property type="match status" value="1"/>
</dbReference>
<dbReference type="EMBL" id="QXIX01000060">
    <property type="protein sequence ID" value="RIE11631.1"/>
    <property type="molecule type" value="Genomic_DNA"/>
</dbReference>
<dbReference type="Proteomes" id="UP000265724">
    <property type="component" value="Unassembled WGS sequence"/>
</dbReference>
<evidence type="ECO:0000256" key="5">
    <source>
        <dbReference type="SAM" id="MobiDB-lite"/>
    </source>
</evidence>
<feature type="region of interest" description="Disordered" evidence="5">
    <location>
        <begin position="393"/>
        <end position="418"/>
    </location>
</feature>
<dbReference type="InterPro" id="IPR023198">
    <property type="entry name" value="PGP-like_dom2"/>
</dbReference>
<dbReference type="InterPro" id="IPR050155">
    <property type="entry name" value="HAD-like_hydrolase_sf"/>
</dbReference>
<organism evidence="6 9">
    <name type="scientific">Candidatus Cryosericum hinesii</name>
    <dbReference type="NCBI Taxonomy" id="2290915"/>
    <lineage>
        <taxon>Bacteria</taxon>
        <taxon>Pseudomonadati</taxon>
        <taxon>Caldisericota/Cryosericota group</taxon>
        <taxon>Candidatus Cryosericota</taxon>
        <taxon>Candidatus Cryosericia</taxon>
        <taxon>Candidatus Cryosericales</taxon>
        <taxon>Candidatus Cryosericaceae</taxon>
        <taxon>Candidatus Cryosericum</taxon>
    </lineage>
</organism>
<evidence type="ECO:0000256" key="1">
    <source>
        <dbReference type="ARBA" id="ARBA00000830"/>
    </source>
</evidence>
<comment type="catalytic activity">
    <reaction evidence="1">
        <text>2-phosphoglycolate + H2O = glycolate + phosphate</text>
        <dbReference type="Rhea" id="RHEA:14369"/>
        <dbReference type="ChEBI" id="CHEBI:15377"/>
        <dbReference type="ChEBI" id="CHEBI:29805"/>
        <dbReference type="ChEBI" id="CHEBI:43474"/>
        <dbReference type="ChEBI" id="CHEBI:58033"/>
        <dbReference type="EC" id="3.1.3.18"/>
    </reaction>
</comment>
<dbReference type="PANTHER" id="PTHR43434:SF1">
    <property type="entry name" value="PHOSPHOGLYCOLATE PHOSPHATASE"/>
    <property type="match status" value="1"/>
</dbReference>
<dbReference type="AlphaFoldDB" id="A0A398D7R2"/>
<dbReference type="Gene3D" id="1.10.150.240">
    <property type="entry name" value="Putative phosphatase, domain 2"/>
    <property type="match status" value="1"/>
</dbReference>
<dbReference type="Proteomes" id="UP000266042">
    <property type="component" value="Unassembled WGS sequence"/>
</dbReference>
<accession>A0A398D7R2</accession>
<sequence>MPHIDHRASRILPACCHLFLQCSSVQTTIPHSSSQDLRTSVLSRSTLRSTCFPHRSSPVPGPQPAAPSCTTRPTALQYMYCSASKSGRATQDRRPTMNLIMFDMDGTLYRTETSFFPAVHDFAGKYGFSQPSDDFLRGFIGKTGEEWKAWVESLHLGKPTNELDQEFDALERHYVNTQGQLYPGVPDVLRTLAANDWHLGICSNAPPWYPELILTNAGVRDLFDLVRVPKRSGETKPVMLCEVWNELRPEQCAMVGDRADDMQAALAGGYFAIGAVYGWAPEELAFADVRIHDIAEIPMALARHWFQEGEPKHASASTTVAPAPVVAEARVPQPPITQTPAQVQEPLPAKPKVSIPQREETPIINRPIAPPVQTSPEPPVKAPVVVAPVQPVVTPPAPATPLRSAPEVVTSRPVESEPATVIRRSWNPFRRHDNKPR</sequence>
<keyword evidence="6" id="KW-0378">Hydrolase</keyword>
<dbReference type="EC" id="3.1.3.18" evidence="4"/>
<evidence type="ECO:0000313" key="7">
    <source>
        <dbReference type="EMBL" id="RIE11631.1"/>
    </source>
</evidence>
<name>A0A398D7R2_9BACT</name>
<dbReference type="GO" id="GO:0005829">
    <property type="term" value="C:cytosol"/>
    <property type="evidence" value="ECO:0007669"/>
    <property type="project" value="TreeGrafter"/>
</dbReference>
<comment type="similarity">
    <text evidence="3">Belongs to the HAD-like hydrolase superfamily. CbbY/CbbZ/Gph/YieH family.</text>
</comment>
<evidence type="ECO:0000256" key="2">
    <source>
        <dbReference type="ARBA" id="ARBA00004818"/>
    </source>
</evidence>
<gene>
    <name evidence="7" type="ORF">SMC2_08640</name>
    <name evidence="6" type="ORF">SMC3_08790</name>
</gene>
<dbReference type="SFLD" id="SFLDS00003">
    <property type="entry name" value="Haloacid_Dehalogenase"/>
    <property type="match status" value="1"/>
</dbReference>
<dbReference type="InterPro" id="IPR036412">
    <property type="entry name" value="HAD-like_sf"/>
</dbReference>
<reference evidence="8 9" key="1">
    <citation type="submission" date="2018-09" db="EMBL/GenBank/DDBJ databases">
        <title>Discovery and Ecogenomic Context for Candidatus Cryosericales, a Global Caldiserica Order Active in Thawing Permafrost.</title>
        <authorList>
            <person name="Martinez M.A."/>
            <person name="Woodcroft B.J."/>
            <person name="Ignacio Espinoza J.C."/>
            <person name="Zayed A."/>
            <person name="Singleton C.M."/>
            <person name="Boyd J."/>
            <person name="Li Y.-F."/>
            <person name="Purvine S."/>
            <person name="Maughan H."/>
            <person name="Hodgkins S.B."/>
            <person name="Anderson D."/>
            <person name="Sederholm M."/>
            <person name="Temperton B."/>
            <person name="Saleska S.R."/>
            <person name="Tyson G.W."/>
            <person name="Rich V.I."/>
        </authorList>
    </citation>
    <scope>NUCLEOTIDE SEQUENCE [LARGE SCALE GENOMIC DNA]</scope>
    <source>
        <strain evidence="7 8">SMC2</strain>
        <strain evidence="6 9">SMC3</strain>
    </source>
</reference>
<dbReference type="EMBL" id="QXIW01000036">
    <property type="protein sequence ID" value="RIE11556.1"/>
    <property type="molecule type" value="Genomic_DNA"/>
</dbReference>
<evidence type="ECO:0000313" key="9">
    <source>
        <dbReference type="Proteomes" id="UP000266042"/>
    </source>
</evidence>
<dbReference type="GO" id="GO:0006281">
    <property type="term" value="P:DNA repair"/>
    <property type="evidence" value="ECO:0007669"/>
    <property type="project" value="TreeGrafter"/>
</dbReference>
<dbReference type="InterPro" id="IPR023214">
    <property type="entry name" value="HAD_sf"/>
</dbReference>
<comment type="caution">
    <text evidence="6">The sequence shown here is derived from an EMBL/GenBank/DDBJ whole genome shotgun (WGS) entry which is preliminary data.</text>
</comment>
<evidence type="ECO:0000256" key="3">
    <source>
        <dbReference type="ARBA" id="ARBA00006171"/>
    </source>
</evidence>
<comment type="pathway">
    <text evidence="2">Organic acid metabolism; glycolate biosynthesis; glycolate from 2-phosphoglycolate: step 1/1.</text>
</comment>
<evidence type="ECO:0000313" key="6">
    <source>
        <dbReference type="EMBL" id="RIE11556.1"/>
    </source>
</evidence>
<dbReference type="Pfam" id="PF00702">
    <property type="entry name" value="Hydrolase"/>
    <property type="match status" value="1"/>
</dbReference>
<proteinExistence type="inferred from homology"/>
<evidence type="ECO:0000313" key="8">
    <source>
        <dbReference type="Proteomes" id="UP000265724"/>
    </source>
</evidence>
<dbReference type="PANTHER" id="PTHR43434">
    <property type="entry name" value="PHOSPHOGLYCOLATE PHOSPHATASE"/>
    <property type="match status" value="1"/>
</dbReference>